<dbReference type="KEGG" id="dma:DMR_p1_00560"/>
<organism evidence="8 9">
    <name type="scientific">Solidesulfovibrio magneticus (strain ATCC 700980 / DSM 13731 / RS-1)</name>
    <name type="common">Desulfovibrio magneticus</name>
    <dbReference type="NCBI Taxonomy" id="573370"/>
    <lineage>
        <taxon>Bacteria</taxon>
        <taxon>Pseudomonadati</taxon>
        <taxon>Thermodesulfobacteriota</taxon>
        <taxon>Desulfovibrionia</taxon>
        <taxon>Desulfovibrionales</taxon>
        <taxon>Desulfovibrionaceae</taxon>
        <taxon>Solidesulfovibrio</taxon>
    </lineage>
</organism>
<dbReference type="PANTHER" id="PTHR30461:SF26">
    <property type="entry name" value="RESOLVASE HOMOLOG YNEB"/>
    <property type="match status" value="1"/>
</dbReference>
<geneLocation type="plasmid" evidence="8 9">
    <name>pDMC1</name>
</geneLocation>
<sequence length="206" mass="23472">MTDSAQSYRFLPDTFGSGGILQGHRIGYVRVSSFDQNPERQLEHVQVDKVFTDKASGKDTRRPQLDALLAFVREGDTVVVHSMDRLARNLDDLRRLVHSLTQRGVRIEFVKESLSFTGEDSPMANLMLSVMGAFAEFERALIRERQREGISLAKQRGAYRGRKKALAQDRVLELRRRVAAGEKKAPLAREFGISRETLYQYLKTND</sequence>
<evidence type="ECO:0000313" key="9">
    <source>
        <dbReference type="Proteomes" id="UP000009071"/>
    </source>
</evidence>
<dbReference type="InterPro" id="IPR006119">
    <property type="entry name" value="Resolv_N"/>
</dbReference>
<dbReference type="GO" id="GO:0000150">
    <property type="term" value="F:DNA strand exchange activity"/>
    <property type="evidence" value="ECO:0007669"/>
    <property type="project" value="InterPro"/>
</dbReference>
<dbReference type="InterPro" id="IPR006118">
    <property type="entry name" value="Recombinase_CS"/>
</dbReference>
<dbReference type="AlphaFoldDB" id="C4XUM1"/>
<dbReference type="SUPFAM" id="SSF46689">
    <property type="entry name" value="Homeodomain-like"/>
    <property type="match status" value="1"/>
</dbReference>
<dbReference type="PROSITE" id="PS00397">
    <property type="entry name" value="RECOMBINASES_1"/>
    <property type="match status" value="1"/>
</dbReference>
<feature type="domain" description="Resolvase/invertase-type recombinase catalytic" evidence="7">
    <location>
        <begin position="24"/>
        <end position="157"/>
    </location>
</feature>
<evidence type="ECO:0000256" key="3">
    <source>
        <dbReference type="ARBA" id="ARBA00023125"/>
    </source>
</evidence>
<dbReference type="SUPFAM" id="SSF53041">
    <property type="entry name" value="Resolvase-like"/>
    <property type="match status" value="1"/>
</dbReference>
<dbReference type="InterPro" id="IPR050639">
    <property type="entry name" value="SSR_resolvase"/>
</dbReference>
<dbReference type="Pfam" id="PF00239">
    <property type="entry name" value="Resolvase"/>
    <property type="match status" value="1"/>
</dbReference>
<keyword evidence="3" id="KW-0238">DNA-binding</keyword>
<protein>
    <submittedName>
        <fullName evidence="8">Resolvase</fullName>
    </submittedName>
</protein>
<dbReference type="Pfam" id="PF02796">
    <property type="entry name" value="HTH_7"/>
    <property type="match status" value="1"/>
</dbReference>
<evidence type="ECO:0000256" key="1">
    <source>
        <dbReference type="ARBA" id="ARBA00009913"/>
    </source>
</evidence>
<dbReference type="eggNOG" id="COG1961">
    <property type="taxonomic scope" value="Bacteria"/>
</dbReference>
<accession>C4XUM1</accession>
<reference evidence="8 9" key="1">
    <citation type="journal article" date="2009" name="Genome Res.">
        <title>Whole genome sequence of Desulfovibrio magneticus strain RS-1 revealed common gene clusters in magnetotactic bacteria.</title>
        <authorList>
            <person name="Nakazawa H."/>
            <person name="Arakaki A."/>
            <person name="Narita-Yamada S."/>
            <person name="Yashiro I."/>
            <person name="Jinno K."/>
            <person name="Aoki N."/>
            <person name="Tsuruyama A."/>
            <person name="Okamura Y."/>
            <person name="Tanikawa S."/>
            <person name="Fujita N."/>
            <person name="Takeyama H."/>
            <person name="Matsunaga T."/>
        </authorList>
    </citation>
    <scope>NUCLEOTIDE SEQUENCE [LARGE SCALE GENOMIC DNA]</scope>
    <source>
        <strain evidence="9">ATCC 700980 / DSM 13731 / RS-1</strain>
    </source>
</reference>
<dbReference type="EMBL" id="AP010905">
    <property type="protein sequence ID" value="BAH73472.1"/>
    <property type="molecule type" value="Genomic_DNA"/>
</dbReference>
<dbReference type="CDD" id="cd00569">
    <property type="entry name" value="HTH_Hin_like"/>
    <property type="match status" value="1"/>
</dbReference>
<dbReference type="GO" id="GO:0003677">
    <property type="term" value="F:DNA binding"/>
    <property type="evidence" value="ECO:0007669"/>
    <property type="project" value="UniProtKB-KW"/>
</dbReference>
<keyword evidence="9" id="KW-1185">Reference proteome</keyword>
<keyword evidence="8" id="KW-0614">Plasmid</keyword>
<keyword evidence="4" id="KW-0233">DNA recombination</keyword>
<evidence type="ECO:0000256" key="6">
    <source>
        <dbReference type="PROSITE-ProRule" id="PRU10137"/>
    </source>
</evidence>
<dbReference type="Gene3D" id="1.10.10.60">
    <property type="entry name" value="Homeodomain-like"/>
    <property type="match status" value="1"/>
</dbReference>
<evidence type="ECO:0000313" key="8">
    <source>
        <dbReference type="EMBL" id="BAH73472.1"/>
    </source>
</evidence>
<feature type="active site" description="O-(5'-phospho-DNA)-serine intermediate" evidence="5 6">
    <location>
        <position position="32"/>
    </location>
</feature>
<evidence type="ECO:0000256" key="2">
    <source>
        <dbReference type="ARBA" id="ARBA00022908"/>
    </source>
</evidence>
<dbReference type="Gene3D" id="3.40.50.1390">
    <property type="entry name" value="Resolvase, N-terminal catalytic domain"/>
    <property type="match status" value="1"/>
</dbReference>
<name>C4XUM1_SOLM1</name>
<dbReference type="Proteomes" id="UP000009071">
    <property type="component" value="Plasmid pDMC1"/>
</dbReference>
<dbReference type="PROSITE" id="PS51736">
    <property type="entry name" value="RECOMBINASES_3"/>
    <property type="match status" value="1"/>
</dbReference>
<dbReference type="PANTHER" id="PTHR30461">
    <property type="entry name" value="DNA-INVERTASE FROM LAMBDOID PROPHAGE"/>
    <property type="match status" value="1"/>
</dbReference>
<dbReference type="SMART" id="SM00857">
    <property type="entry name" value="Resolvase"/>
    <property type="match status" value="1"/>
</dbReference>
<dbReference type="InterPro" id="IPR009057">
    <property type="entry name" value="Homeodomain-like_sf"/>
</dbReference>
<dbReference type="GO" id="GO:0015074">
    <property type="term" value="P:DNA integration"/>
    <property type="evidence" value="ECO:0007669"/>
    <property type="project" value="UniProtKB-KW"/>
</dbReference>
<keyword evidence="2" id="KW-0229">DNA integration</keyword>
<evidence type="ECO:0000256" key="5">
    <source>
        <dbReference type="PIRSR" id="PIRSR606118-50"/>
    </source>
</evidence>
<gene>
    <name evidence="8" type="ordered locus">DMR_p1_00560</name>
</gene>
<evidence type="ECO:0000259" key="7">
    <source>
        <dbReference type="PROSITE" id="PS51736"/>
    </source>
</evidence>
<dbReference type="PROSITE" id="PS00398">
    <property type="entry name" value="RECOMBINASES_2"/>
    <property type="match status" value="1"/>
</dbReference>
<dbReference type="InterPro" id="IPR036162">
    <property type="entry name" value="Resolvase-like_N_sf"/>
</dbReference>
<dbReference type="InterPro" id="IPR006120">
    <property type="entry name" value="Resolvase_HTH_dom"/>
</dbReference>
<proteinExistence type="inferred from homology"/>
<comment type="similarity">
    <text evidence="1">Belongs to the site-specific recombinase resolvase family.</text>
</comment>
<dbReference type="CDD" id="cd03768">
    <property type="entry name" value="SR_ResInv"/>
    <property type="match status" value="1"/>
</dbReference>
<evidence type="ECO:0000256" key="4">
    <source>
        <dbReference type="ARBA" id="ARBA00023172"/>
    </source>
</evidence>
<dbReference type="HOGENOM" id="CLU_010686_8_3_7"/>